<evidence type="ECO:0000259" key="10">
    <source>
        <dbReference type="Pfam" id="PF13954"/>
    </source>
</evidence>
<feature type="domain" description="PapC N-terminal" evidence="10">
    <location>
        <begin position="28"/>
        <end position="186"/>
    </location>
</feature>
<evidence type="ECO:0000256" key="3">
    <source>
        <dbReference type="ARBA" id="ARBA00022448"/>
    </source>
</evidence>
<organism evidence="11 12">
    <name type="scientific">Acinetobacter equi</name>
    <dbReference type="NCBI Taxonomy" id="1324350"/>
    <lineage>
        <taxon>Bacteria</taxon>
        <taxon>Pseudomonadati</taxon>
        <taxon>Pseudomonadota</taxon>
        <taxon>Gammaproteobacteria</taxon>
        <taxon>Moraxellales</taxon>
        <taxon>Moraxellaceae</taxon>
        <taxon>Acinetobacter</taxon>
    </lineage>
</organism>
<dbReference type="Gene3D" id="2.60.40.2610">
    <property type="entry name" value="Outer membrane usher protein FimD, plug domain"/>
    <property type="match status" value="1"/>
</dbReference>
<evidence type="ECO:0000256" key="7">
    <source>
        <dbReference type="ARBA" id="ARBA00023136"/>
    </source>
</evidence>
<dbReference type="STRING" id="1324350.AOY20_11765"/>
<protein>
    <recommendedName>
        <fullName evidence="13">Fimbrial protein</fullName>
    </recommendedName>
</protein>
<evidence type="ECO:0000313" key="11">
    <source>
        <dbReference type="EMBL" id="ALH96153.1"/>
    </source>
</evidence>
<evidence type="ECO:0008006" key="13">
    <source>
        <dbReference type="Google" id="ProtNLM"/>
    </source>
</evidence>
<keyword evidence="6" id="KW-0732">Signal</keyword>
<accession>A0A0N9V9Z9</accession>
<comment type="similarity">
    <text evidence="2">Belongs to the fimbrial export usher family.</text>
</comment>
<dbReference type="InterPro" id="IPR000015">
    <property type="entry name" value="Fimb_usher"/>
</dbReference>
<evidence type="ECO:0000256" key="6">
    <source>
        <dbReference type="ARBA" id="ARBA00022729"/>
    </source>
</evidence>
<dbReference type="EMBL" id="CP012808">
    <property type="protein sequence ID" value="ALH96153.1"/>
    <property type="molecule type" value="Genomic_DNA"/>
</dbReference>
<comment type="subcellular location">
    <subcellularLocation>
        <location evidence="1">Cell outer membrane</location>
        <topology evidence="1">Multi-pass membrane protein</topology>
    </subcellularLocation>
</comment>
<dbReference type="GO" id="GO:0015473">
    <property type="term" value="F:fimbrial usher porin activity"/>
    <property type="evidence" value="ECO:0007669"/>
    <property type="project" value="InterPro"/>
</dbReference>
<keyword evidence="7" id="KW-0472">Membrane</keyword>
<evidence type="ECO:0000256" key="1">
    <source>
        <dbReference type="ARBA" id="ARBA00004571"/>
    </source>
</evidence>
<dbReference type="AlphaFoldDB" id="A0A0N9V9Z9"/>
<evidence type="ECO:0000256" key="2">
    <source>
        <dbReference type="ARBA" id="ARBA00008064"/>
    </source>
</evidence>
<dbReference type="InterPro" id="IPR043142">
    <property type="entry name" value="PapC-like_C_sf"/>
</dbReference>
<dbReference type="Pfam" id="PF00577">
    <property type="entry name" value="Usher"/>
    <property type="match status" value="1"/>
</dbReference>
<keyword evidence="4" id="KW-1134">Transmembrane beta strand</keyword>
<dbReference type="Gene3D" id="2.60.40.2070">
    <property type="match status" value="1"/>
</dbReference>
<dbReference type="InterPro" id="IPR025885">
    <property type="entry name" value="PapC_N"/>
</dbReference>
<evidence type="ECO:0000256" key="8">
    <source>
        <dbReference type="ARBA" id="ARBA00023237"/>
    </source>
</evidence>
<dbReference type="KEGG" id="aei:AOY20_11765"/>
<keyword evidence="5" id="KW-0812">Transmembrane</keyword>
<dbReference type="OrthoDB" id="6554712at2"/>
<dbReference type="Gene3D" id="2.60.40.3110">
    <property type="match status" value="1"/>
</dbReference>
<keyword evidence="8" id="KW-0998">Cell outer membrane</keyword>
<dbReference type="FunFam" id="2.60.40.3110:FF:000001">
    <property type="entry name" value="Putative fimbrial outer membrane usher"/>
    <property type="match status" value="1"/>
</dbReference>
<dbReference type="InterPro" id="IPR037224">
    <property type="entry name" value="PapC_N_sf"/>
</dbReference>
<evidence type="ECO:0000259" key="9">
    <source>
        <dbReference type="Pfam" id="PF13953"/>
    </source>
</evidence>
<dbReference type="PANTHER" id="PTHR30451:SF20">
    <property type="entry name" value="FIMBRIAE USHER"/>
    <property type="match status" value="1"/>
</dbReference>
<reference evidence="11 12" key="1">
    <citation type="journal article" date="2015" name="Int. J. Syst. Evol. Microbiol.">
        <title>Acinetobacter equi sp. nov. isolated from horse faeces.</title>
        <authorList>
            <person name="Poppel M.T."/>
            <person name="Skiebe E."/>
            <person name="Laue M."/>
            <person name="Bergmann H."/>
            <person name="Ebersberger I."/>
            <person name="Garn T."/>
            <person name="Fruth A."/>
            <person name="Baumgardt S."/>
            <person name="Busse H.J."/>
            <person name="Wilharm G."/>
        </authorList>
    </citation>
    <scope>NUCLEOTIDE SEQUENCE [LARGE SCALE GENOMIC DNA]</scope>
    <source>
        <strain evidence="11 12">114</strain>
    </source>
</reference>
<dbReference type="RefSeq" id="WP_054582036.1">
    <property type="nucleotide sequence ID" value="NZ_CP012808.1"/>
</dbReference>
<evidence type="ECO:0000256" key="4">
    <source>
        <dbReference type="ARBA" id="ARBA00022452"/>
    </source>
</evidence>
<evidence type="ECO:0000313" key="12">
    <source>
        <dbReference type="Proteomes" id="UP000064939"/>
    </source>
</evidence>
<dbReference type="InterPro" id="IPR042186">
    <property type="entry name" value="FimD_plug_dom"/>
</dbReference>
<gene>
    <name evidence="11" type="ORF">AOY20_11765</name>
</gene>
<proteinExistence type="inferred from homology"/>
<keyword evidence="12" id="KW-1185">Reference proteome</keyword>
<dbReference type="Proteomes" id="UP000064939">
    <property type="component" value="Chromosome"/>
</dbReference>
<name>A0A0N9V9Z9_9GAMM</name>
<dbReference type="Pfam" id="PF13953">
    <property type="entry name" value="PapC_C"/>
    <property type="match status" value="1"/>
</dbReference>
<feature type="domain" description="PapC-like C-terminal" evidence="9">
    <location>
        <begin position="759"/>
        <end position="817"/>
    </location>
</feature>
<evidence type="ECO:0000256" key="5">
    <source>
        <dbReference type="ARBA" id="ARBA00022692"/>
    </source>
</evidence>
<keyword evidence="3" id="KW-0813">Transport</keyword>
<dbReference type="Gene3D" id="3.10.20.410">
    <property type="match status" value="1"/>
</dbReference>
<sequence>MNKYTYHISTIPFIFLCQTSFAESPLNEFDSNFFVGSNVSLDRFQKPGAVEPGDYEMSINLNGKYIGNSLLKIEENNHINGQSVVCANPTLILMLGIRASNEINEKNAEIDIIENNEIDTLNNKKEICIDLKKEIPYLNYNINLPELTLNVNIPQVYLNLSAQGATDSNLWEDGINAGFINYNLNYNENKNDGYGKNSNFFSMFNFGFNVGLWQFRNNSNFNYLNGKGGTWNTLNSYVQRPISSIRSNLILGESNTLGQYFDSVNFLGVQLSSDDRMLPHSLQGFAPTVRGIAQSNSIVEIRQQGNLLYKTNVPQGPFVINDLYPTGYGGELDVSVIGADGQTQTYQVPYSSISQLLRPGLSRYSVTVGELRNDTINSKPKFVQAWYSKGLSNSLTGYIGVQLAEHFQSSVTGVAFNTALGAISLDVTNSIAKINENQDKKTGWSAKIAHSKLIQTTNTYFALSAYRFSSEDYYNFSEASYLNSGLNLGFANRKDRFEVSLNQPIWAKSSLYLSGSKVNYWNGRESETYYQGGYNFGYKDINFGINVSRVERDSFESENVYSFVMNIAIQGKRNRSINNLSANYSHSHNRSQIITGMTGAVNDGSLTYSLADSYIEHQGNIISGSLTNKYSQGQAVLLASKAKDYHQYSLGVSGSVVAHSKGITLGQYSTDSLILVEADKAKGAKLANVSGVSIDRFGYGVIPYANPYRINDVTINPQGMSDSTELKVHSKKVIPYSGAIVKVKFDTVVGHKAFIYSEKIDGQHLPVGAIVKNEDGKEIGIVGQNGVIYVSGLNDQGKLKVEWSNLSEDSCLIPYHVGEGTLYEKKNGIYKLPLTCVK</sequence>
<dbReference type="PANTHER" id="PTHR30451">
    <property type="entry name" value="OUTER MEMBRANE USHER PROTEIN"/>
    <property type="match status" value="1"/>
</dbReference>
<dbReference type="GO" id="GO:0009297">
    <property type="term" value="P:pilus assembly"/>
    <property type="evidence" value="ECO:0007669"/>
    <property type="project" value="InterPro"/>
</dbReference>
<dbReference type="GO" id="GO:0009279">
    <property type="term" value="C:cell outer membrane"/>
    <property type="evidence" value="ECO:0007669"/>
    <property type="project" value="UniProtKB-SubCell"/>
</dbReference>
<dbReference type="SUPFAM" id="SSF141729">
    <property type="entry name" value="FimD N-terminal domain-like"/>
    <property type="match status" value="1"/>
</dbReference>
<dbReference type="Pfam" id="PF13954">
    <property type="entry name" value="PapC_N"/>
    <property type="match status" value="1"/>
</dbReference>
<dbReference type="InterPro" id="IPR025949">
    <property type="entry name" value="PapC-like_C"/>
</dbReference>